<gene>
    <name evidence="1" type="ORF">GCL60_14390</name>
</gene>
<sequence>MKSLNIFMQELLDYAGLYPPTNLTLQESLNNFSNYYFHKQKDWLGNFILPVNKIDETILILTEQNTFQKLNNKACFSIIISNCENISDYSNILENDILLIKKLIRQFENKIIVNSIEFFPPKEIFKSNNSNKIIDILNVLLDKFSSIESINQLFCEIPFIDNMDQYIEKISNFNNNYSNKFAVKLRTGGVTPAQIPPASQIAKAIRICAEHKVPVKATAGLHVPVPNDNRHVGARLHGFLNIFSCFLLCYENLMSIENMEKIILEYSYSNFKFTENGFRIEDHFISNEKMTELRKSFIKSFGTCSFIEPIDHLIENHIL</sequence>
<evidence type="ECO:0008006" key="3">
    <source>
        <dbReference type="Google" id="ProtNLM"/>
    </source>
</evidence>
<organism evidence="1 2">
    <name type="scientific">Silvanigrella paludirubra</name>
    <dbReference type="NCBI Taxonomy" id="2499159"/>
    <lineage>
        <taxon>Bacteria</taxon>
        <taxon>Pseudomonadati</taxon>
        <taxon>Bdellovibrionota</taxon>
        <taxon>Oligoflexia</taxon>
        <taxon>Silvanigrellales</taxon>
        <taxon>Silvanigrellaceae</taxon>
        <taxon>Silvanigrella</taxon>
    </lineage>
</organism>
<accession>A0A6N6VUA3</accession>
<dbReference type="RefSeq" id="WP_153421436.1">
    <property type="nucleotide sequence ID" value="NZ_WFLM01000005.1"/>
</dbReference>
<dbReference type="Proteomes" id="UP000437748">
    <property type="component" value="Unassembled WGS sequence"/>
</dbReference>
<name>A0A6N6VUA3_9BACT</name>
<proteinExistence type="predicted"/>
<dbReference type="OrthoDB" id="9778153at2"/>
<evidence type="ECO:0000313" key="2">
    <source>
        <dbReference type="Proteomes" id="UP000437748"/>
    </source>
</evidence>
<comment type="caution">
    <text evidence="1">The sequence shown here is derived from an EMBL/GenBank/DDBJ whole genome shotgun (WGS) entry which is preliminary data.</text>
</comment>
<evidence type="ECO:0000313" key="1">
    <source>
        <dbReference type="EMBL" id="KAB8037019.1"/>
    </source>
</evidence>
<protein>
    <recommendedName>
        <fullName evidence="3">Aldolase</fullName>
    </recommendedName>
</protein>
<keyword evidence="2" id="KW-1185">Reference proteome</keyword>
<dbReference type="EMBL" id="WFLM01000005">
    <property type="protein sequence ID" value="KAB8037019.1"/>
    <property type="molecule type" value="Genomic_DNA"/>
</dbReference>
<dbReference type="AlphaFoldDB" id="A0A6N6VUA3"/>
<reference evidence="1 2" key="1">
    <citation type="submission" date="2019-10" db="EMBL/GenBank/DDBJ databases">
        <title>New species of Slilvanegrellaceae.</title>
        <authorList>
            <person name="Pitt A."/>
            <person name="Hahn M.W."/>
        </authorList>
    </citation>
    <scope>NUCLEOTIDE SEQUENCE [LARGE SCALE GENOMIC DNA]</scope>
    <source>
        <strain evidence="1 2">SP-Ram-0.45-NSY-1</strain>
    </source>
</reference>